<dbReference type="PANTHER" id="PTHR43689:SF1">
    <property type="entry name" value="ALPHA_BETA-HYDROLASES SUPERFAMILY PROTEIN"/>
    <property type="match status" value="1"/>
</dbReference>
<dbReference type="Pfam" id="PF12697">
    <property type="entry name" value="Abhydrolase_6"/>
    <property type="match status" value="1"/>
</dbReference>
<dbReference type="AlphaFoldDB" id="A0AAW1Q923"/>
<proteinExistence type="predicted"/>
<evidence type="ECO:0000313" key="5">
    <source>
        <dbReference type="Proteomes" id="UP001438707"/>
    </source>
</evidence>
<accession>A0AAW1Q923</accession>
<feature type="domain" description="AB hydrolase-1" evidence="3">
    <location>
        <begin position="280"/>
        <end position="620"/>
    </location>
</feature>
<feature type="region of interest" description="Disordered" evidence="1">
    <location>
        <begin position="397"/>
        <end position="437"/>
    </location>
</feature>
<keyword evidence="2" id="KW-0812">Transmembrane</keyword>
<dbReference type="SUPFAM" id="SSF53474">
    <property type="entry name" value="alpha/beta-Hydrolases"/>
    <property type="match status" value="1"/>
</dbReference>
<dbReference type="InterPro" id="IPR029058">
    <property type="entry name" value="AB_hydrolase_fold"/>
</dbReference>
<gene>
    <name evidence="4" type="ORF">WJX74_005876</name>
</gene>
<evidence type="ECO:0000256" key="2">
    <source>
        <dbReference type="SAM" id="Phobius"/>
    </source>
</evidence>
<feature type="compositionally biased region" description="Low complexity" evidence="1">
    <location>
        <begin position="404"/>
        <end position="415"/>
    </location>
</feature>
<feature type="transmembrane region" description="Helical" evidence="2">
    <location>
        <begin position="124"/>
        <end position="143"/>
    </location>
</feature>
<feature type="region of interest" description="Disordered" evidence="1">
    <location>
        <begin position="246"/>
        <end position="267"/>
    </location>
</feature>
<evidence type="ECO:0000313" key="4">
    <source>
        <dbReference type="EMBL" id="KAK9817558.1"/>
    </source>
</evidence>
<evidence type="ECO:0000259" key="3">
    <source>
        <dbReference type="Pfam" id="PF12697"/>
    </source>
</evidence>
<dbReference type="EMBL" id="JALJOS010000065">
    <property type="protein sequence ID" value="KAK9817558.1"/>
    <property type="molecule type" value="Genomic_DNA"/>
</dbReference>
<feature type="compositionally biased region" description="Polar residues" evidence="1">
    <location>
        <begin position="428"/>
        <end position="437"/>
    </location>
</feature>
<dbReference type="InterPro" id="IPR000073">
    <property type="entry name" value="AB_hydrolase_1"/>
</dbReference>
<dbReference type="Proteomes" id="UP001438707">
    <property type="component" value="Unassembled WGS sequence"/>
</dbReference>
<dbReference type="PANTHER" id="PTHR43689">
    <property type="entry name" value="HYDROLASE"/>
    <property type="match status" value="1"/>
</dbReference>
<comment type="caution">
    <text evidence="4">The sequence shown here is derived from an EMBL/GenBank/DDBJ whole genome shotgun (WGS) entry which is preliminary data.</text>
</comment>
<reference evidence="4 5" key="1">
    <citation type="journal article" date="2024" name="Nat. Commun.">
        <title>Phylogenomics reveals the evolutionary origins of lichenization in chlorophyte algae.</title>
        <authorList>
            <person name="Puginier C."/>
            <person name="Libourel C."/>
            <person name="Otte J."/>
            <person name="Skaloud P."/>
            <person name="Haon M."/>
            <person name="Grisel S."/>
            <person name="Petersen M."/>
            <person name="Berrin J.G."/>
            <person name="Delaux P.M."/>
            <person name="Dal Grande F."/>
            <person name="Keller J."/>
        </authorList>
    </citation>
    <scope>NUCLEOTIDE SEQUENCE [LARGE SCALE GENOMIC DNA]</scope>
    <source>
        <strain evidence="4 5">SAG 2145</strain>
    </source>
</reference>
<sequence length="627" mass="67184">MRASHVQKELQAAFAATRGKAGQFSSAARCSRQPSPAMRCLSGSGTGHGRSACQSPQLGGWRIPEELWGGVNAVAAACRRSLSGQRPNVACQAAAAAASEKPAENSGGLAALLDFEATVSPTQAAISLAVSTLLCIGIYAVTAPARFSPLYSVGMGLIFAVSIAVTRVWLVEHQWQARQRPETELGDPDSRFSVIDGVNVHWKLHTAAGASQTAKPVAAAPAPGGAQTEFSQQPGINQDLMGFFEASGQEGPQHHRAAPASNPAASEGLSGSPCAIHCYHGFGANTFSWSFVEQQLAETCQAQVTSHDMPGFGLTQRTSNRDAYTLEFNGRLGRHIMDSTSMTGSQHQADTHQTERVTRVLIGHSMGAACAAAEAAEHPEGLDALVLVAPAIIGRNKRRKLSSEQESPESLPSMSAATSPKLDYVDEQSGSTGSVSPSRRGLFANLKAVGRAAVALFQALLARLLEALVRLTRPFFALALRQSVRRRGFWEKGLRSAWVNKQGVTPDVVNGYRRPQLVRGWEGGMLEFLAARTRSRRDIGHSVREAWRGISDPGPAERLAASLTNHPEIKVLIIHGKQDRLVPASNSRRLVQMLPNTELVELDACGHLPQEELPEQFLDAMQTFLKV</sequence>
<feature type="transmembrane region" description="Helical" evidence="2">
    <location>
        <begin position="149"/>
        <end position="170"/>
    </location>
</feature>
<organism evidence="4 5">
    <name type="scientific">Apatococcus lobatus</name>
    <dbReference type="NCBI Taxonomy" id="904363"/>
    <lineage>
        <taxon>Eukaryota</taxon>
        <taxon>Viridiplantae</taxon>
        <taxon>Chlorophyta</taxon>
        <taxon>core chlorophytes</taxon>
        <taxon>Trebouxiophyceae</taxon>
        <taxon>Chlorellales</taxon>
        <taxon>Chlorellaceae</taxon>
        <taxon>Apatococcus</taxon>
    </lineage>
</organism>
<name>A0AAW1Q923_9CHLO</name>
<keyword evidence="5" id="KW-1185">Reference proteome</keyword>
<dbReference type="Gene3D" id="3.40.50.1820">
    <property type="entry name" value="alpha/beta hydrolase"/>
    <property type="match status" value="1"/>
</dbReference>
<keyword evidence="2" id="KW-1133">Transmembrane helix</keyword>
<keyword evidence="2" id="KW-0472">Membrane</keyword>
<protein>
    <recommendedName>
        <fullName evidence="3">AB hydrolase-1 domain-containing protein</fullName>
    </recommendedName>
</protein>
<evidence type="ECO:0000256" key="1">
    <source>
        <dbReference type="SAM" id="MobiDB-lite"/>
    </source>
</evidence>